<comment type="caution">
    <text evidence="3">The sequence shown here is derived from an EMBL/GenBank/DDBJ whole genome shotgun (WGS) entry which is preliminary data.</text>
</comment>
<name>A0ABY2KR02_9RHOB</name>
<feature type="chain" id="PRO_5046957367" evidence="1">
    <location>
        <begin position="17"/>
        <end position="80"/>
    </location>
</feature>
<dbReference type="Pfam" id="PF05901">
    <property type="entry name" value="Excalibur"/>
    <property type="match status" value="1"/>
</dbReference>
<feature type="domain" description="Excalibur calcium-binding" evidence="2">
    <location>
        <begin position="39"/>
        <end position="72"/>
    </location>
</feature>
<proteinExistence type="predicted"/>
<dbReference type="InterPro" id="IPR008613">
    <property type="entry name" value="Excalibur_Ca-bd_domain"/>
</dbReference>
<gene>
    <name evidence="3" type="ORF">EEB11_00835</name>
</gene>
<evidence type="ECO:0000259" key="2">
    <source>
        <dbReference type="Pfam" id="PF05901"/>
    </source>
</evidence>
<dbReference type="EMBL" id="RPEM01000001">
    <property type="protein sequence ID" value="TGD45155.1"/>
    <property type="molecule type" value="Genomic_DNA"/>
</dbReference>
<keyword evidence="4" id="KW-1185">Reference proteome</keyword>
<reference evidence="3 4" key="1">
    <citation type="submission" date="2018-11" db="EMBL/GenBank/DDBJ databases">
        <title>Tabrizicola sp. isolated from sediment of alpine lake.</title>
        <authorList>
            <person name="Liu Z."/>
        </authorList>
    </citation>
    <scope>NUCLEOTIDE SEQUENCE [LARGE SCALE GENOMIC DNA]</scope>
    <source>
        <strain evidence="3 4">DRYC-M-16</strain>
    </source>
</reference>
<evidence type="ECO:0000313" key="4">
    <source>
        <dbReference type="Proteomes" id="UP000297741"/>
    </source>
</evidence>
<feature type="signal peptide" evidence="1">
    <location>
        <begin position="1"/>
        <end position="16"/>
    </location>
</feature>
<evidence type="ECO:0000256" key="1">
    <source>
        <dbReference type="SAM" id="SignalP"/>
    </source>
</evidence>
<protein>
    <submittedName>
        <fullName evidence="3">Cold-shock protein</fullName>
    </submittedName>
</protein>
<keyword evidence="1" id="KW-0732">Signal</keyword>
<dbReference type="RefSeq" id="WP_135428507.1">
    <property type="nucleotide sequence ID" value="NZ_RPEM01000001.1"/>
</dbReference>
<sequence length="80" mass="8543">MSIALIVSLALASLFADLSSPSDGPQSLWLAQGYNCAKTTCKQISSCEEACYKLLVCGHRQRDADNDGIPCENLCSSPCE</sequence>
<accession>A0ABY2KR02</accession>
<evidence type="ECO:0000313" key="3">
    <source>
        <dbReference type="EMBL" id="TGD45155.1"/>
    </source>
</evidence>
<organism evidence="3 4">
    <name type="scientific">Pseudotabrizicola sediminis</name>
    <dbReference type="NCBI Taxonomy" id="2486418"/>
    <lineage>
        <taxon>Bacteria</taxon>
        <taxon>Pseudomonadati</taxon>
        <taxon>Pseudomonadota</taxon>
        <taxon>Alphaproteobacteria</taxon>
        <taxon>Rhodobacterales</taxon>
        <taxon>Paracoccaceae</taxon>
        <taxon>Pseudotabrizicola</taxon>
    </lineage>
</organism>
<dbReference type="Proteomes" id="UP000297741">
    <property type="component" value="Unassembled WGS sequence"/>
</dbReference>